<sequence>MDFRYIILSAFALLFVSCDKNASISVTNNVGNVSIENVSYGDISIGYKFLLPGETVSKIISDERDRVKFPMSAQLQFYMVSGENKVFLKSKEAYTLNADQHLKIIIDDHTEVINPMKASETALKIMYYGK</sequence>
<proteinExistence type="predicted"/>
<reference evidence="1" key="1">
    <citation type="submission" date="2019-03" db="EMBL/GenBank/DDBJ databases">
        <title>Single cell metagenomics reveals metabolic interactions within the superorganism composed of flagellate Streblomastix strix and complex community of Bacteroidetes bacteria on its surface.</title>
        <authorList>
            <person name="Treitli S.C."/>
            <person name="Kolisko M."/>
            <person name="Husnik F."/>
            <person name="Keeling P."/>
            <person name="Hampl V."/>
        </authorList>
    </citation>
    <scope>NUCLEOTIDE SEQUENCE</scope>
    <source>
        <strain evidence="1">STM</strain>
    </source>
</reference>
<dbReference type="EMBL" id="SNRY01000570">
    <property type="protein sequence ID" value="KAA6339024.1"/>
    <property type="molecule type" value="Genomic_DNA"/>
</dbReference>
<gene>
    <name evidence="2" type="ORF">EZS27_013023</name>
    <name evidence="1" type="ORF">EZS27_026902</name>
</gene>
<accession>A0A5J4QRS3</accession>
<dbReference type="PROSITE" id="PS51257">
    <property type="entry name" value="PROKAR_LIPOPROTEIN"/>
    <property type="match status" value="1"/>
</dbReference>
<protein>
    <submittedName>
        <fullName evidence="1">Uncharacterized protein</fullName>
    </submittedName>
</protein>
<dbReference type="AlphaFoldDB" id="A0A5J4QRS3"/>
<dbReference type="EMBL" id="SNRY01002749">
    <property type="protein sequence ID" value="KAA6323681.1"/>
    <property type="molecule type" value="Genomic_DNA"/>
</dbReference>
<organism evidence="1">
    <name type="scientific">termite gut metagenome</name>
    <dbReference type="NCBI Taxonomy" id="433724"/>
    <lineage>
        <taxon>unclassified sequences</taxon>
        <taxon>metagenomes</taxon>
        <taxon>organismal metagenomes</taxon>
    </lineage>
</organism>
<evidence type="ECO:0000313" key="1">
    <source>
        <dbReference type="EMBL" id="KAA6323681.1"/>
    </source>
</evidence>
<comment type="caution">
    <text evidence="1">The sequence shown here is derived from an EMBL/GenBank/DDBJ whole genome shotgun (WGS) entry which is preliminary data.</text>
</comment>
<evidence type="ECO:0000313" key="2">
    <source>
        <dbReference type="EMBL" id="KAA6339024.1"/>
    </source>
</evidence>
<name>A0A5J4QRS3_9ZZZZ</name>